<organism evidence="7 8">
    <name type="scientific">Shewanella hanedai</name>
    <name type="common">Alteromonas hanedai</name>
    <dbReference type="NCBI Taxonomy" id="25"/>
    <lineage>
        <taxon>Bacteria</taxon>
        <taxon>Pseudomonadati</taxon>
        <taxon>Pseudomonadota</taxon>
        <taxon>Gammaproteobacteria</taxon>
        <taxon>Alteromonadales</taxon>
        <taxon>Shewanellaceae</taxon>
        <taxon>Shewanella</taxon>
    </lineage>
</organism>
<comment type="similarity">
    <text evidence="1">Belongs to the CFA/CMAS family.</text>
</comment>
<keyword evidence="2 7" id="KW-0489">Methyltransferase</keyword>
<keyword evidence="3 7" id="KW-0808">Transferase</keyword>
<gene>
    <name evidence="7" type="ORF">FN961_23515</name>
</gene>
<evidence type="ECO:0000256" key="3">
    <source>
        <dbReference type="ARBA" id="ARBA00022679"/>
    </source>
</evidence>
<dbReference type="CDD" id="cd02440">
    <property type="entry name" value="AdoMet_MTases"/>
    <property type="match status" value="1"/>
</dbReference>
<reference evidence="8" key="1">
    <citation type="submission" date="2019-07" db="EMBL/GenBank/DDBJ databases">
        <title>Shewanella sp. YLB-08 draft genomic sequence.</title>
        <authorList>
            <person name="Yu L."/>
        </authorList>
    </citation>
    <scope>NUCLEOTIDE SEQUENCE [LARGE SCALE GENOMIC DNA]</scope>
    <source>
        <strain evidence="8">JCM 20706</strain>
    </source>
</reference>
<dbReference type="GO" id="GO:0008610">
    <property type="term" value="P:lipid biosynthetic process"/>
    <property type="evidence" value="ECO:0007669"/>
    <property type="project" value="InterPro"/>
</dbReference>
<proteinExistence type="inferred from homology"/>
<keyword evidence="8" id="KW-1185">Reference proteome</keyword>
<feature type="active site" evidence="6">
    <location>
        <position position="388"/>
    </location>
</feature>
<evidence type="ECO:0000256" key="1">
    <source>
        <dbReference type="ARBA" id="ARBA00010815"/>
    </source>
</evidence>
<name>A0A553JGS0_SHEHA</name>
<comment type="caution">
    <text evidence="7">The sequence shown here is derived from an EMBL/GenBank/DDBJ whole genome shotgun (WGS) entry which is preliminary data.</text>
</comment>
<dbReference type="PANTHER" id="PTHR43667">
    <property type="entry name" value="CYCLOPROPANE-FATTY-ACYL-PHOSPHOLIPID SYNTHASE"/>
    <property type="match status" value="1"/>
</dbReference>
<evidence type="ECO:0000256" key="2">
    <source>
        <dbReference type="ARBA" id="ARBA00022603"/>
    </source>
</evidence>
<dbReference type="Pfam" id="PF02353">
    <property type="entry name" value="CMAS"/>
    <property type="match status" value="1"/>
</dbReference>
<dbReference type="GO" id="GO:0008168">
    <property type="term" value="F:methyltransferase activity"/>
    <property type="evidence" value="ECO:0007669"/>
    <property type="project" value="UniProtKB-KW"/>
</dbReference>
<protein>
    <submittedName>
        <fullName evidence="7">Class I SAM-dependent methyltransferase</fullName>
    </submittedName>
</protein>
<evidence type="ECO:0000256" key="6">
    <source>
        <dbReference type="PIRSR" id="PIRSR003085-1"/>
    </source>
</evidence>
<dbReference type="GO" id="GO:0032259">
    <property type="term" value="P:methylation"/>
    <property type="evidence" value="ECO:0007669"/>
    <property type="project" value="UniProtKB-KW"/>
</dbReference>
<dbReference type="PIRSF" id="PIRSF003085">
    <property type="entry name" value="CMAS"/>
    <property type="match status" value="1"/>
</dbReference>
<keyword evidence="5" id="KW-0443">Lipid metabolism</keyword>
<dbReference type="InterPro" id="IPR029063">
    <property type="entry name" value="SAM-dependent_MTases_sf"/>
</dbReference>
<dbReference type="AlphaFoldDB" id="A0A553JGS0"/>
<dbReference type="SUPFAM" id="SSF53335">
    <property type="entry name" value="S-adenosyl-L-methionine-dependent methyltransferases"/>
    <property type="match status" value="1"/>
</dbReference>
<dbReference type="EMBL" id="VKGK01000045">
    <property type="protein sequence ID" value="TRY11654.1"/>
    <property type="molecule type" value="Genomic_DNA"/>
</dbReference>
<dbReference type="InterPro" id="IPR050723">
    <property type="entry name" value="CFA/CMAS"/>
</dbReference>
<dbReference type="RefSeq" id="WP_144042585.1">
    <property type="nucleotide sequence ID" value="NZ_BMPL01000048.1"/>
</dbReference>
<sequence length="420" mass="47780">MESTQKEISLVKTTWLVDRYRTLVHKVLSRLEGGFIEIEEAGRIFAFGDVHSHLKSKIVVLDSAFYSSLIQDGSIGGAESFIAHHWTCSNLTVLIQIMARNQAQLDELENKTQWLSKIKHQFLRLKNANTEQGSKKNILAHYDIGNDLYQRFLDPDMLYSCAIYNVQAEDLDAAQQNKMAEICGKLSLNSEDHLLEIGTGWGGLAIYAASHYGCKVTTTTISDEQYDHAKQRIESLGLSDQITLLKSDYRLLEGKYSKLVSIEMIEAVGHDYLAGFFRICSDLLKPDGKMLIQAITIADQRYDKYRSGVDFIQKYIFPGGCLPSVSVMASHIAEQTDMVLDNLDDIGVHYARTLHHWRERFEAQWSTLSSLGYSESFKRLWLFYFAYCEGAFIERVISTHHLVARKPAYLGEKNEAVLDY</sequence>
<evidence type="ECO:0000256" key="4">
    <source>
        <dbReference type="ARBA" id="ARBA00022691"/>
    </source>
</evidence>
<dbReference type="PANTHER" id="PTHR43667:SF2">
    <property type="entry name" value="FATTY ACID C-METHYL TRANSFERASE"/>
    <property type="match status" value="1"/>
</dbReference>
<evidence type="ECO:0000313" key="7">
    <source>
        <dbReference type="EMBL" id="TRY11654.1"/>
    </source>
</evidence>
<dbReference type="Gene3D" id="3.40.50.150">
    <property type="entry name" value="Vaccinia Virus protein VP39"/>
    <property type="match status" value="1"/>
</dbReference>
<keyword evidence="4" id="KW-0949">S-adenosyl-L-methionine</keyword>
<dbReference type="OrthoDB" id="9782855at2"/>
<accession>A0A553JGS0</accession>
<evidence type="ECO:0000256" key="5">
    <source>
        <dbReference type="ARBA" id="ARBA00023098"/>
    </source>
</evidence>
<dbReference type="InterPro" id="IPR003333">
    <property type="entry name" value="CMAS"/>
</dbReference>
<dbReference type="Proteomes" id="UP000318126">
    <property type="component" value="Unassembled WGS sequence"/>
</dbReference>
<evidence type="ECO:0000313" key="8">
    <source>
        <dbReference type="Proteomes" id="UP000318126"/>
    </source>
</evidence>